<dbReference type="OrthoDB" id="9803907at2"/>
<evidence type="ECO:0000256" key="2">
    <source>
        <dbReference type="ARBA" id="ARBA00022741"/>
    </source>
</evidence>
<evidence type="ECO:0000259" key="5">
    <source>
        <dbReference type="PROSITE" id="PS50975"/>
    </source>
</evidence>
<keyword evidence="2 4" id="KW-0547">Nucleotide-binding</keyword>
<accession>A0A2V3ZXT5</accession>
<feature type="domain" description="ATP-grasp" evidence="5">
    <location>
        <begin position="140"/>
        <end position="347"/>
    </location>
</feature>
<keyword evidence="1" id="KW-0436">Ligase</keyword>
<dbReference type="Pfam" id="PF13535">
    <property type="entry name" value="ATP-grasp_4"/>
    <property type="match status" value="1"/>
</dbReference>
<dbReference type="GO" id="GO:0046872">
    <property type="term" value="F:metal ion binding"/>
    <property type="evidence" value="ECO:0007669"/>
    <property type="project" value="InterPro"/>
</dbReference>
<dbReference type="PROSITE" id="PS50975">
    <property type="entry name" value="ATP_GRASP"/>
    <property type="match status" value="1"/>
</dbReference>
<evidence type="ECO:0000256" key="3">
    <source>
        <dbReference type="ARBA" id="ARBA00022840"/>
    </source>
</evidence>
<dbReference type="InterPro" id="IPR011761">
    <property type="entry name" value="ATP-grasp"/>
</dbReference>
<evidence type="ECO:0000313" key="7">
    <source>
        <dbReference type="Proteomes" id="UP000248079"/>
    </source>
</evidence>
<sequence length="435" mass="50474">MISILKFSESLHTNTAVIEKTAISDFRMNIKAFFVALRYYHIDKTNTTYHMILLDKPYVSKFLKETIVKYDFPALDTGNITEHGELSLISPEEIIKNFQNDSNSRLYTNSENSINWVVKNLGFTKLPEYINVFKNKVEFRKLIQKMYPNFFFREVGLKELDAIELEELPMPFIIKPAVGFLSLGVHKVLNQEDWARVKQLIKDEFTEAKSLFPIEVVNASSFLIEEIIEGEEFAFDAYFDEVGEATLLGISKHLFSSDTDVSDRVYYTSKETIKQYLEPFTQFVQALGKEANLKNFPVHVEVRVDKNGVLIPIEVNPMRFGGWCTTADLTYFASKLNPYYFFLKNIKPDWKQVLEEMDDEVYSLVILDNSTGIPSKEIASFNYDALLSKFVQPLELRKVDYKMYSIFGMLYTKTPKNQFSEIEEILTSDLKEFVE</sequence>
<reference evidence="6 7" key="1">
    <citation type="submission" date="2018-05" db="EMBL/GenBank/DDBJ databases">
        <title>Marinifilum breve JC075T sp. nov., a marine bacterium isolated from Yongle Blue Hole in the South China Sea.</title>
        <authorList>
            <person name="Fu T."/>
        </authorList>
    </citation>
    <scope>NUCLEOTIDE SEQUENCE [LARGE SCALE GENOMIC DNA]</scope>
    <source>
        <strain evidence="6 7">JC075</strain>
    </source>
</reference>
<comment type="caution">
    <text evidence="6">The sequence shown here is derived from an EMBL/GenBank/DDBJ whole genome shotgun (WGS) entry which is preliminary data.</text>
</comment>
<protein>
    <submittedName>
        <fullName evidence="6">ATP-grasp domain-containing protein</fullName>
    </submittedName>
</protein>
<dbReference type="Gene3D" id="3.30.470.20">
    <property type="entry name" value="ATP-grasp fold, B domain"/>
    <property type="match status" value="1"/>
</dbReference>
<dbReference type="PANTHER" id="PTHR43585">
    <property type="entry name" value="FUMIPYRROLE BIOSYNTHESIS PROTEIN C"/>
    <property type="match status" value="1"/>
</dbReference>
<dbReference type="InterPro" id="IPR052032">
    <property type="entry name" value="ATP-dep_AA_Ligase"/>
</dbReference>
<dbReference type="GO" id="GO:0005524">
    <property type="term" value="F:ATP binding"/>
    <property type="evidence" value="ECO:0007669"/>
    <property type="project" value="UniProtKB-UniRule"/>
</dbReference>
<dbReference type="AlphaFoldDB" id="A0A2V3ZXT5"/>
<organism evidence="6 7">
    <name type="scientific">Marinifilum breve</name>
    <dbReference type="NCBI Taxonomy" id="2184082"/>
    <lineage>
        <taxon>Bacteria</taxon>
        <taxon>Pseudomonadati</taxon>
        <taxon>Bacteroidota</taxon>
        <taxon>Bacteroidia</taxon>
        <taxon>Marinilabiliales</taxon>
        <taxon>Marinifilaceae</taxon>
    </lineage>
</organism>
<evidence type="ECO:0000256" key="4">
    <source>
        <dbReference type="PROSITE-ProRule" id="PRU00409"/>
    </source>
</evidence>
<keyword evidence="7" id="KW-1185">Reference proteome</keyword>
<dbReference type="PANTHER" id="PTHR43585:SF2">
    <property type="entry name" value="ATP-GRASP ENZYME FSQD"/>
    <property type="match status" value="1"/>
</dbReference>
<dbReference type="EMBL" id="QFLI01000003">
    <property type="protein sequence ID" value="PXY01495.1"/>
    <property type="molecule type" value="Genomic_DNA"/>
</dbReference>
<keyword evidence="3 4" id="KW-0067">ATP-binding</keyword>
<dbReference type="SUPFAM" id="SSF56059">
    <property type="entry name" value="Glutathione synthetase ATP-binding domain-like"/>
    <property type="match status" value="1"/>
</dbReference>
<evidence type="ECO:0000313" key="6">
    <source>
        <dbReference type="EMBL" id="PXY01495.1"/>
    </source>
</evidence>
<dbReference type="GO" id="GO:0016874">
    <property type="term" value="F:ligase activity"/>
    <property type="evidence" value="ECO:0007669"/>
    <property type="project" value="UniProtKB-KW"/>
</dbReference>
<gene>
    <name evidence="6" type="ORF">DF185_08400</name>
</gene>
<dbReference type="RefSeq" id="WP_110360308.1">
    <property type="nucleotide sequence ID" value="NZ_QFLI01000003.1"/>
</dbReference>
<dbReference type="Proteomes" id="UP000248079">
    <property type="component" value="Unassembled WGS sequence"/>
</dbReference>
<evidence type="ECO:0000256" key="1">
    <source>
        <dbReference type="ARBA" id="ARBA00022598"/>
    </source>
</evidence>
<proteinExistence type="predicted"/>
<name>A0A2V3ZXT5_9BACT</name>